<comment type="caution">
    <text evidence="1">The sequence shown here is derived from an EMBL/GenBank/DDBJ whole genome shotgun (WGS) entry which is preliminary data.</text>
</comment>
<accession>A0A3D9LL11</accession>
<dbReference type="Proteomes" id="UP000256919">
    <property type="component" value="Unassembled WGS sequence"/>
</dbReference>
<evidence type="ECO:0000313" key="1">
    <source>
        <dbReference type="EMBL" id="REE08048.1"/>
    </source>
</evidence>
<protein>
    <submittedName>
        <fullName evidence="1">Uncharacterized protein</fullName>
    </submittedName>
</protein>
<dbReference type="EMBL" id="QREI01000009">
    <property type="protein sequence ID" value="REE08048.1"/>
    <property type="molecule type" value="Genomic_DNA"/>
</dbReference>
<organism evidence="1 2">
    <name type="scientific">Winogradskyella pacifica</name>
    <dbReference type="NCBI Taxonomy" id="664642"/>
    <lineage>
        <taxon>Bacteria</taxon>
        <taxon>Pseudomonadati</taxon>
        <taxon>Bacteroidota</taxon>
        <taxon>Flavobacteriia</taxon>
        <taxon>Flavobacteriales</taxon>
        <taxon>Flavobacteriaceae</taxon>
        <taxon>Winogradskyella</taxon>
    </lineage>
</organism>
<evidence type="ECO:0000313" key="2">
    <source>
        <dbReference type="Proteomes" id="UP000256919"/>
    </source>
</evidence>
<gene>
    <name evidence="1" type="ORF">DFQ09_109110</name>
</gene>
<sequence length="66" mass="7557">MIIRIPLFSLLFLATKENPFKLEEREYPIDLVIPDTGKYIVNVLLSEGSDVEFLPKSEVLGFIMLT</sequence>
<dbReference type="AlphaFoldDB" id="A0A3D9LL11"/>
<reference evidence="1 2" key="1">
    <citation type="submission" date="2018-07" db="EMBL/GenBank/DDBJ databases">
        <title>Genomic Encyclopedia of Type Strains, Phase III (KMG-III): the genomes of soil and plant-associated and newly described type strains.</title>
        <authorList>
            <person name="Whitman W."/>
        </authorList>
    </citation>
    <scope>NUCLEOTIDE SEQUENCE [LARGE SCALE GENOMIC DNA]</scope>
    <source>
        <strain evidence="1 2">CECT 7948</strain>
    </source>
</reference>
<keyword evidence="2" id="KW-1185">Reference proteome</keyword>
<name>A0A3D9LL11_9FLAO</name>
<proteinExistence type="predicted"/>